<reference evidence="2" key="1">
    <citation type="journal article" date="2021" name="Proc. Natl. Acad. Sci. U.S.A.">
        <title>A Catalog of Tens of Thousands of Viruses from Human Metagenomes Reveals Hidden Associations with Chronic Diseases.</title>
        <authorList>
            <person name="Tisza M.J."/>
            <person name="Buck C.B."/>
        </authorList>
    </citation>
    <scope>NUCLEOTIDE SEQUENCE</scope>
    <source>
        <strain evidence="2">CtH3Y19</strain>
    </source>
</reference>
<evidence type="ECO:0000256" key="1">
    <source>
        <dbReference type="SAM" id="Coils"/>
    </source>
</evidence>
<name>A0A8S5P0X8_9CAUD</name>
<dbReference type="InterPro" id="IPR009636">
    <property type="entry name" value="SCAF"/>
</dbReference>
<evidence type="ECO:0000313" key="2">
    <source>
        <dbReference type="EMBL" id="DAE00735.1"/>
    </source>
</evidence>
<organism evidence="2">
    <name type="scientific">Siphoviridae sp. ctH3Y19</name>
    <dbReference type="NCBI Taxonomy" id="2825419"/>
    <lineage>
        <taxon>Viruses</taxon>
        <taxon>Duplodnaviria</taxon>
        <taxon>Heunggongvirae</taxon>
        <taxon>Uroviricota</taxon>
        <taxon>Caudoviricetes</taxon>
    </lineage>
</organism>
<dbReference type="GO" id="GO:0019069">
    <property type="term" value="P:viral capsid assembly"/>
    <property type="evidence" value="ECO:0007669"/>
    <property type="project" value="InterPro"/>
</dbReference>
<feature type="coiled-coil region" evidence="1">
    <location>
        <begin position="37"/>
        <end position="100"/>
    </location>
</feature>
<sequence length="197" mass="21787">MKNVFELMKECGVEFPEDKKKDFEKSLLENYKTIKDYDAQKEKLTAAEQKNAASETTINELKEDLKKFDGKDVGALEQKITDLQAELSNKDQEYANKIADRDFNDLISGSILAAKGRNVKAISALLDLDKLKGSKNQKEDIEAALKALSEAEDSKMLFGTDEPTRTGTVIGSVTEKNSNADDAMMRAAMGLPPVKSE</sequence>
<accession>A0A8S5P0X8</accession>
<protein>
    <submittedName>
        <fullName evidence="2">Minor structural protein</fullName>
    </submittedName>
</protein>
<dbReference type="EMBL" id="BK015309">
    <property type="protein sequence ID" value="DAE00735.1"/>
    <property type="molecule type" value="Genomic_DNA"/>
</dbReference>
<dbReference type="Pfam" id="PF06810">
    <property type="entry name" value="Phage_scaffold"/>
    <property type="match status" value="1"/>
</dbReference>
<keyword evidence="1" id="KW-0175">Coiled coil</keyword>
<proteinExistence type="predicted"/>